<dbReference type="Pfam" id="PF13166">
    <property type="entry name" value="AAA_13"/>
    <property type="match status" value="1"/>
</dbReference>
<dbReference type="PANTHER" id="PTHR32114:SF2">
    <property type="entry name" value="ABC TRANSPORTER ABCH.3"/>
    <property type="match status" value="1"/>
</dbReference>
<evidence type="ECO:0000256" key="1">
    <source>
        <dbReference type="ARBA" id="ARBA00006930"/>
    </source>
</evidence>
<keyword evidence="7" id="KW-1185">Reference proteome</keyword>
<evidence type="ECO:0000313" key="7">
    <source>
        <dbReference type="Proteomes" id="UP000238650"/>
    </source>
</evidence>
<dbReference type="Gene3D" id="3.40.50.300">
    <property type="entry name" value="P-loop containing nucleotide triphosphate hydrolases"/>
    <property type="match status" value="2"/>
</dbReference>
<evidence type="ECO:0000313" key="6">
    <source>
        <dbReference type="EMBL" id="PRI10467.1"/>
    </source>
</evidence>
<feature type="domain" description="Protein CR006 P-loop" evidence="5">
    <location>
        <begin position="37"/>
        <end position="734"/>
    </location>
</feature>
<dbReference type="Proteomes" id="UP000238650">
    <property type="component" value="Unassembled WGS sequence"/>
</dbReference>
<reference evidence="6 7" key="1">
    <citation type="journal article" date="2017" name="New Microbes New Infect">
        <title>Genome sequence of 'Leucobacter massiliensis' sp. nov. isolated from human pharynx after travel to the 2014 Hajj.</title>
        <authorList>
            <person name="Leangapichart T."/>
            <person name="Gautret P."/>
            <person name="Nguyen T.T."/>
            <person name="Armstrong N."/>
            <person name="Rolain J.M."/>
        </authorList>
    </citation>
    <scope>NUCLEOTIDE SEQUENCE [LARGE SCALE GENOMIC DNA]</scope>
    <source>
        <strain evidence="6 7">122RC15</strain>
    </source>
</reference>
<evidence type="ECO:0000256" key="3">
    <source>
        <dbReference type="ARBA" id="ARBA00013368"/>
    </source>
</evidence>
<dbReference type="PANTHER" id="PTHR32114">
    <property type="entry name" value="ABC TRANSPORTER ABCH.3"/>
    <property type="match status" value="1"/>
</dbReference>
<accession>A0A2S9QLK4</accession>
<comment type="caution">
    <text evidence="6">The sequence shown here is derived from an EMBL/GenBank/DDBJ whole genome shotgun (WGS) entry which is preliminary data.</text>
</comment>
<feature type="coiled-coil region" evidence="4">
    <location>
        <begin position="127"/>
        <end position="154"/>
    </location>
</feature>
<gene>
    <name evidence="6" type="ORF">B4915_11860</name>
</gene>
<dbReference type="InterPro" id="IPR027417">
    <property type="entry name" value="P-loop_NTPase"/>
</dbReference>
<dbReference type="EMBL" id="MWZD01000019">
    <property type="protein sequence ID" value="PRI10467.1"/>
    <property type="molecule type" value="Genomic_DNA"/>
</dbReference>
<dbReference type="AlphaFoldDB" id="A0A2S9QLK4"/>
<evidence type="ECO:0000256" key="2">
    <source>
        <dbReference type="ARBA" id="ARBA00011322"/>
    </source>
</evidence>
<proteinExistence type="inferred from homology"/>
<evidence type="ECO:0000256" key="4">
    <source>
        <dbReference type="SAM" id="Coils"/>
    </source>
</evidence>
<sequence length="758" mass="85323">MEPHVKVCRTSSVQEARYKLIESLEIKQIPCFGSSALPLHPIAQITLVYGPNGSGKSSIARAMEAANNPGFQHELFNKDFIDRLLQVDQGIPGVFVIRDGAPEVQERIDALVGVEASESKPAKPGEIRDAERTVEQYEKSIEKQEGLLSEADQVVLEASWKKRVALPSTLQQAFEGYKSDKKKHLAEVHRVRSSTSSDSLKSETALLDEYTTLDVESGDDLKRIPLLPRLGSLSPAQSALLQEEIKSQDNTTFGEFVQQLQNADWVHEGQSFLDQSQGKCPFCQQALPSDVTDSLSSLFDHHYEEQVTNLEKIRVEEEQRLDTLNTYLASLSAHEAPEIKEIERFGGVLSQKIRSRIAQVGAKIKSPSQSVEFEAISETVDEIERIVTASNTRIDETNLLLRNKKQAKSNLKKEVWRYYVHSVLEQDLSFFEGSVTNPKKALDSLRPKLEDAQEKLASKRSELSELQQQLTSSLPTVQDMNKTLRNLGFLSFTIQHSQDDTYQLIRPDGSAANHTLSEGERTLISFLYFFHRIKQMHEDRTVSDQLVVIIDDPVSSLDGEMLFVINLLIRKLLGYCVKEDGRTRQIILLTHNAYFFKEAEFTPNGMSPGKRSYFVLSKGPTGITSHRHYEKSPIKSNYRQLWDQVKAANNAQDLELSASLPNAMRRIIENYFQITGGIDVDDVISKIDEADRWASHALLAWYNDGSHTAPWDVDYASISSDVSTHLRAFKQLFDAAGHSPHYEMMMADETQMGVGTSN</sequence>
<keyword evidence="4" id="KW-0175">Coiled coil</keyword>
<dbReference type="SUPFAM" id="SSF52540">
    <property type="entry name" value="P-loop containing nucleoside triphosphate hydrolases"/>
    <property type="match status" value="1"/>
</dbReference>
<dbReference type="OrthoDB" id="4428168at2"/>
<name>A0A2S9QLK4_9MICO</name>
<organism evidence="6 7">
    <name type="scientific">Leucobacter massiliensis</name>
    <dbReference type="NCBI Taxonomy" id="1686285"/>
    <lineage>
        <taxon>Bacteria</taxon>
        <taxon>Bacillati</taxon>
        <taxon>Actinomycetota</taxon>
        <taxon>Actinomycetes</taxon>
        <taxon>Micrococcales</taxon>
        <taxon>Microbacteriaceae</taxon>
        <taxon>Leucobacter</taxon>
    </lineage>
</organism>
<comment type="subunit">
    <text evidence="2">Heterodimer of SbcC and SbcD.</text>
</comment>
<dbReference type="InterPro" id="IPR026866">
    <property type="entry name" value="CR006_AAA"/>
</dbReference>
<protein>
    <recommendedName>
        <fullName evidence="3">Nuclease SbcCD subunit C</fullName>
    </recommendedName>
</protein>
<comment type="similarity">
    <text evidence="1">Belongs to the SMC family. SbcC subfamily.</text>
</comment>
<evidence type="ECO:0000259" key="5">
    <source>
        <dbReference type="Pfam" id="PF13166"/>
    </source>
</evidence>